<gene>
    <name evidence="6" type="ORF">Cenrod_0906</name>
</gene>
<organism evidence="6 7">
    <name type="scientific">Candidatus Symbiobacter mobilis CR</name>
    <dbReference type="NCBI Taxonomy" id="946483"/>
    <lineage>
        <taxon>Bacteria</taxon>
        <taxon>Pseudomonadati</taxon>
        <taxon>Pseudomonadota</taxon>
        <taxon>Betaproteobacteria</taxon>
        <taxon>Burkholderiales</taxon>
        <taxon>Comamonadaceae</taxon>
    </lineage>
</organism>
<dbReference type="RefSeq" id="WP_022771829.1">
    <property type="nucleotide sequence ID" value="NC_022576.1"/>
</dbReference>
<dbReference type="EMBL" id="CP004885">
    <property type="protein sequence ID" value="AGX87009.1"/>
    <property type="molecule type" value="Genomic_DNA"/>
</dbReference>
<feature type="transmembrane region" description="Helical" evidence="5">
    <location>
        <begin position="206"/>
        <end position="229"/>
    </location>
</feature>
<feature type="transmembrane region" description="Helical" evidence="5">
    <location>
        <begin position="235"/>
        <end position="254"/>
    </location>
</feature>
<dbReference type="AlphaFoldDB" id="U5N9Z1"/>
<keyword evidence="3 5" id="KW-1133">Transmembrane helix</keyword>
<dbReference type="InterPro" id="IPR059112">
    <property type="entry name" value="CysZ/EI24"/>
</dbReference>
<keyword evidence="7" id="KW-1185">Reference proteome</keyword>
<evidence type="ECO:0000256" key="3">
    <source>
        <dbReference type="ARBA" id="ARBA00022989"/>
    </source>
</evidence>
<dbReference type="OrthoDB" id="8565703at2"/>
<feature type="transmembrane region" description="Helical" evidence="5">
    <location>
        <begin position="72"/>
        <end position="105"/>
    </location>
</feature>
<dbReference type="STRING" id="946483.Cenrod_0906"/>
<keyword evidence="4 5" id="KW-0472">Membrane</keyword>
<dbReference type="Pfam" id="PF07264">
    <property type="entry name" value="EI24"/>
    <property type="match status" value="1"/>
</dbReference>
<dbReference type="HOGENOM" id="CLU_069319_0_0_4"/>
<dbReference type="KEGG" id="cbx:Cenrod_0906"/>
<accession>U5N9Z1</accession>
<sequence length="279" mass="30549">MSRLFDSFWRALLCSMQPRVLFLSLVPLALMLLLAVGFFTLYWDFALDLASEALTASAWVQSVSEWLQQHGLVSLVSVVAPLLVMFAASIVVLVLALLLVALLMTSSLTDFVAARRFPHLERKKGGSLLQSVCWSIGSTALALLALLLSVPLWLVPPLVLLVPPLIWGWLTYRVMAFDALGIHASREERTELFRRHRLELLSIGLIVGYLGAVPGVLWASGALLATIIVVVPVAIWLYTFVFALSSLWFAHFGLSALEALRQERSGEPAMAVRAAQGAA</sequence>
<evidence type="ECO:0000313" key="7">
    <source>
        <dbReference type="Proteomes" id="UP000017184"/>
    </source>
</evidence>
<evidence type="ECO:0000313" key="6">
    <source>
        <dbReference type="EMBL" id="AGX87009.1"/>
    </source>
</evidence>
<evidence type="ECO:0000256" key="1">
    <source>
        <dbReference type="ARBA" id="ARBA00004141"/>
    </source>
</evidence>
<evidence type="ECO:0008006" key="8">
    <source>
        <dbReference type="Google" id="ProtNLM"/>
    </source>
</evidence>
<protein>
    <recommendedName>
        <fullName evidence="8">Transmembrane protein</fullName>
    </recommendedName>
</protein>
<evidence type="ECO:0000256" key="4">
    <source>
        <dbReference type="ARBA" id="ARBA00023136"/>
    </source>
</evidence>
<reference evidence="6 7" key="1">
    <citation type="journal article" date="2013" name="Genome Biol.">
        <title>Genomic analysis reveals key aspects of prokaryotic symbiosis in the phototrophic consortium "Chlorochromatium aggregatum".</title>
        <authorList>
            <person name="Liu Z."/>
            <person name="Muller J."/>
            <person name="Li T."/>
            <person name="Alvey R.M."/>
            <person name="Vogl K."/>
            <person name="Frigaard N.U."/>
            <person name="Rockwell N.C."/>
            <person name="Boyd E.S."/>
            <person name="Tomsho L.P."/>
            <person name="Schuster S.C."/>
            <person name="Henke P."/>
            <person name="Rohde M."/>
            <person name="Overmann J."/>
            <person name="Bryant D.A."/>
        </authorList>
    </citation>
    <scope>NUCLEOTIDE SEQUENCE [LARGE SCALE GENOMIC DNA]</scope>
    <source>
        <strain evidence="6">CR</strain>
    </source>
</reference>
<feature type="transmembrane region" description="Helical" evidence="5">
    <location>
        <begin position="20"/>
        <end position="43"/>
    </location>
</feature>
<proteinExistence type="predicted"/>
<feature type="transmembrane region" description="Helical" evidence="5">
    <location>
        <begin position="126"/>
        <end position="154"/>
    </location>
</feature>
<dbReference type="Proteomes" id="UP000017184">
    <property type="component" value="Chromosome"/>
</dbReference>
<keyword evidence="2 5" id="KW-0812">Transmembrane</keyword>
<comment type="subcellular location">
    <subcellularLocation>
        <location evidence="1">Membrane</location>
        <topology evidence="1">Multi-pass membrane protein</topology>
    </subcellularLocation>
</comment>
<evidence type="ECO:0000256" key="5">
    <source>
        <dbReference type="SAM" id="Phobius"/>
    </source>
</evidence>
<dbReference type="eggNOG" id="COG2981">
    <property type="taxonomic scope" value="Bacteria"/>
</dbReference>
<dbReference type="PATRIC" id="fig|946483.4.peg.909"/>
<name>U5N9Z1_9BURK</name>
<evidence type="ECO:0000256" key="2">
    <source>
        <dbReference type="ARBA" id="ARBA00022692"/>
    </source>
</evidence>